<evidence type="ECO:0000256" key="1">
    <source>
        <dbReference type="ARBA" id="ARBA00000294"/>
    </source>
</evidence>
<dbReference type="Pfam" id="PF00557">
    <property type="entry name" value="Peptidase_M24"/>
    <property type="match status" value="1"/>
</dbReference>
<keyword evidence="4 9" id="KW-0031">Aminopeptidase</keyword>
<dbReference type="OrthoDB" id="7848262at2759"/>
<feature type="binding site" evidence="9">
    <location>
        <position position="204"/>
    </location>
    <ligand>
        <name>substrate</name>
    </ligand>
</feature>
<dbReference type="SUPFAM" id="SSF55920">
    <property type="entry name" value="Creatinase/aminopeptidase"/>
    <property type="match status" value="1"/>
</dbReference>
<dbReference type="InterPro" id="IPR036388">
    <property type="entry name" value="WH-like_DNA-bd_sf"/>
</dbReference>
<feature type="binding site" evidence="9">
    <location>
        <position position="330"/>
    </location>
    <ligand>
        <name>a divalent metal cation</name>
        <dbReference type="ChEBI" id="CHEBI:60240"/>
        <label>1</label>
    </ligand>
</feature>
<comment type="caution">
    <text evidence="12">The sequence shown here is derived from an EMBL/GenBank/DDBJ whole genome shotgun (WGS) entry which is preliminary data.</text>
</comment>
<dbReference type="InterPro" id="IPR000994">
    <property type="entry name" value="Pept_M24"/>
</dbReference>
<evidence type="ECO:0000256" key="2">
    <source>
        <dbReference type="ARBA" id="ARBA00001936"/>
    </source>
</evidence>
<dbReference type="GO" id="GO:0046872">
    <property type="term" value="F:metal ion binding"/>
    <property type="evidence" value="ECO:0007669"/>
    <property type="project" value="UniProtKB-UniRule"/>
</dbReference>
<comment type="function">
    <text evidence="9 10">Cotranslationally removes the N-terminal methionine from nascent proteins. The N-terminal methionine is often cleaved when the second residue in the primary sequence is small and uncharged (Met-Ala-, Cys, Gly, Pro, Ser, Thr, or Val).</text>
</comment>
<keyword evidence="8 9" id="KW-0378">Hydrolase</keyword>
<dbReference type="InterPro" id="IPR002468">
    <property type="entry name" value="Pept_M24A_MAP2"/>
</dbReference>
<feature type="binding site" evidence="9">
    <location>
        <position position="234"/>
    </location>
    <ligand>
        <name>a divalent metal cation</name>
        <dbReference type="ChEBI" id="CHEBI:60240"/>
        <label>2</label>
        <note>catalytic</note>
    </ligand>
</feature>
<dbReference type="CDD" id="cd01088">
    <property type="entry name" value="MetAP2"/>
    <property type="match status" value="1"/>
</dbReference>
<keyword evidence="13" id="KW-1185">Reference proteome</keyword>
<dbReference type="InterPro" id="IPR018349">
    <property type="entry name" value="Pept_M24A_MAP2_BS"/>
</dbReference>
<evidence type="ECO:0000256" key="9">
    <source>
        <dbReference type="HAMAP-Rule" id="MF_03175"/>
    </source>
</evidence>
<comment type="cofactor">
    <cofactor evidence="9">
        <name>Co(2+)</name>
        <dbReference type="ChEBI" id="CHEBI:48828"/>
    </cofactor>
    <cofactor evidence="9">
        <name>Zn(2+)</name>
        <dbReference type="ChEBI" id="CHEBI:29105"/>
    </cofactor>
    <cofactor evidence="9">
        <name>Mn(2+)</name>
        <dbReference type="ChEBI" id="CHEBI:29035"/>
    </cofactor>
    <cofactor evidence="9">
        <name>Fe(2+)</name>
        <dbReference type="ChEBI" id="CHEBI:29033"/>
    </cofactor>
    <text evidence="9">Binds 2 divalent metal cations per subunit. Has a high-affinity and a low affinity metal-binding site. The true nature of the physiological cofactor is under debate. The enzyme is active with cobalt, zinc, manganese or divalent iron ions. Most likely, methionine aminopeptidases function as mononuclear Fe(2+)-metalloproteases under physiological conditions, and the catalytically relevant metal-binding site has been assigned to the histidine-containing high-affinity site.</text>
</comment>
<protein>
    <recommendedName>
        <fullName evidence="9">Methionine aminopeptidase 2</fullName>
        <shortName evidence="9">MAP 2</shortName>
        <shortName evidence="9">MetAP 2</shortName>
        <ecNumber evidence="9">3.4.11.18</ecNumber>
    </recommendedName>
    <alternativeName>
        <fullName evidence="9">Peptidase M</fullName>
    </alternativeName>
</protein>
<dbReference type="STRING" id="5288.A0A5C5FSE8"/>
<evidence type="ECO:0000256" key="5">
    <source>
        <dbReference type="ARBA" id="ARBA00022490"/>
    </source>
</evidence>
<reference evidence="12 13" key="1">
    <citation type="submission" date="2019-03" db="EMBL/GenBank/DDBJ databases">
        <title>Rhodosporidium diobovatum UCD-FST 08-225 genome sequencing, assembly, and annotation.</title>
        <authorList>
            <person name="Fakankun I.U."/>
            <person name="Fristensky B."/>
            <person name="Levin D.B."/>
        </authorList>
    </citation>
    <scope>NUCLEOTIDE SEQUENCE [LARGE SCALE GENOMIC DNA]</scope>
    <source>
        <strain evidence="12 13">UCD-FST 08-225</strain>
    </source>
</reference>
<dbReference type="PANTHER" id="PTHR45777:SF2">
    <property type="entry name" value="METHIONINE AMINOPEPTIDASE 2"/>
    <property type="match status" value="1"/>
</dbReference>
<evidence type="ECO:0000256" key="3">
    <source>
        <dbReference type="ARBA" id="ARBA00001954"/>
    </source>
</evidence>
<comment type="subcellular location">
    <subcellularLocation>
        <location evidence="9">Cytoplasm</location>
    </subcellularLocation>
</comment>
<evidence type="ECO:0000256" key="7">
    <source>
        <dbReference type="ARBA" id="ARBA00022723"/>
    </source>
</evidence>
<dbReference type="PRINTS" id="PR00599">
    <property type="entry name" value="MAPEPTIDASE"/>
</dbReference>
<dbReference type="Proteomes" id="UP000311382">
    <property type="component" value="Unassembled WGS sequence"/>
</dbReference>
<evidence type="ECO:0000313" key="13">
    <source>
        <dbReference type="Proteomes" id="UP000311382"/>
    </source>
</evidence>
<comment type="cofactor">
    <cofactor evidence="3">
        <name>Fe(2+)</name>
        <dbReference type="ChEBI" id="CHEBI:29033"/>
    </cofactor>
</comment>
<dbReference type="GO" id="GO:0070006">
    <property type="term" value="F:metalloaminopeptidase activity"/>
    <property type="evidence" value="ECO:0007669"/>
    <property type="project" value="UniProtKB-UniRule"/>
</dbReference>
<evidence type="ECO:0000256" key="10">
    <source>
        <dbReference type="RuleBase" id="RU003653"/>
    </source>
</evidence>
<name>A0A5C5FSE8_9BASI</name>
<dbReference type="PROSITE" id="PS01202">
    <property type="entry name" value="MAP_2"/>
    <property type="match status" value="1"/>
</dbReference>
<feature type="binding site" evidence="9">
    <location>
        <position position="196"/>
    </location>
    <ligand>
        <name>a divalent metal cation</name>
        <dbReference type="ChEBI" id="CHEBI:60240"/>
        <label>2</label>
        <note>catalytic</note>
    </ligand>
</feature>
<dbReference type="Gene3D" id="3.90.230.10">
    <property type="entry name" value="Creatinase/methionine aminopeptidase superfamily"/>
    <property type="match status" value="1"/>
</dbReference>
<feature type="domain" description="Peptidase M24" evidence="11">
    <location>
        <begin position="33"/>
        <end position="242"/>
    </location>
</feature>
<feature type="binding site" evidence="9">
    <location>
        <position position="96"/>
    </location>
    <ligand>
        <name>substrate</name>
    </ligand>
</feature>
<dbReference type="AlphaFoldDB" id="A0A5C5FSE8"/>
<organism evidence="12 13">
    <name type="scientific">Rhodotorula diobovata</name>
    <dbReference type="NCBI Taxonomy" id="5288"/>
    <lineage>
        <taxon>Eukaryota</taxon>
        <taxon>Fungi</taxon>
        <taxon>Dikarya</taxon>
        <taxon>Basidiomycota</taxon>
        <taxon>Pucciniomycotina</taxon>
        <taxon>Microbotryomycetes</taxon>
        <taxon>Sporidiobolales</taxon>
        <taxon>Sporidiobolaceae</taxon>
        <taxon>Rhodotorula</taxon>
    </lineage>
</organism>
<dbReference type="GO" id="GO:0006508">
    <property type="term" value="P:proteolysis"/>
    <property type="evidence" value="ECO:0007669"/>
    <property type="project" value="UniProtKB-KW"/>
</dbReference>
<dbReference type="HAMAP" id="MF_03175">
    <property type="entry name" value="MetAP_2_euk"/>
    <property type="match status" value="1"/>
</dbReference>
<dbReference type="InterPro" id="IPR001714">
    <property type="entry name" value="Pept_M24_MAP"/>
</dbReference>
<proteinExistence type="inferred from homology"/>
<keyword evidence="5 9" id="KW-0963">Cytoplasm</keyword>
<dbReference type="NCBIfam" id="TIGR00501">
    <property type="entry name" value="met_pdase_II"/>
    <property type="match status" value="1"/>
</dbReference>
<evidence type="ECO:0000259" key="11">
    <source>
        <dbReference type="Pfam" id="PF00557"/>
    </source>
</evidence>
<dbReference type="EC" id="3.4.11.18" evidence="9"/>
<dbReference type="GO" id="GO:0005737">
    <property type="term" value="C:cytoplasm"/>
    <property type="evidence" value="ECO:0007669"/>
    <property type="project" value="UniProtKB-SubCell"/>
</dbReference>
<feature type="binding site" evidence="9">
    <location>
        <position position="330"/>
    </location>
    <ligand>
        <name>a divalent metal cation</name>
        <dbReference type="ChEBI" id="CHEBI:60240"/>
        <label>2</label>
        <note>catalytic</note>
    </ligand>
</feature>
<dbReference type="Gene3D" id="1.10.10.10">
    <property type="entry name" value="Winged helix-like DNA-binding domain superfamily/Winged helix DNA-binding domain"/>
    <property type="match status" value="1"/>
</dbReference>
<dbReference type="InterPro" id="IPR050247">
    <property type="entry name" value="Met_Aminopeptidase_Type2"/>
</dbReference>
<comment type="cofactor">
    <cofactor evidence="2">
        <name>Mn(2+)</name>
        <dbReference type="ChEBI" id="CHEBI:29035"/>
    </cofactor>
</comment>
<gene>
    <name evidence="12" type="ORF">DMC30DRAFT_401943</name>
</gene>
<accession>A0A5C5FSE8</accession>
<dbReference type="PANTHER" id="PTHR45777">
    <property type="entry name" value="METHIONINE AMINOPEPTIDASE 2"/>
    <property type="match status" value="1"/>
</dbReference>
<keyword evidence="7 9" id="KW-0479">Metal-binding</keyword>
<evidence type="ECO:0000313" key="12">
    <source>
        <dbReference type="EMBL" id="TNY18894.1"/>
    </source>
</evidence>
<feature type="binding site" evidence="9">
    <location>
        <position position="127"/>
    </location>
    <ligand>
        <name>a divalent metal cation</name>
        <dbReference type="ChEBI" id="CHEBI:60240"/>
        <label>2</label>
        <note>catalytic</note>
    </ligand>
</feature>
<feature type="binding site" evidence="9">
    <location>
        <position position="116"/>
    </location>
    <ligand>
        <name>a divalent metal cation</name>
        <dbReference type="ChEBI" id="CHEBI:60240"/>
        <label>1</label>
    </ligand>
</feature>
<keyword evidence="6 9" id="KW-0645">Protease</keyword>
<dbReference type="EMBL" id="SOZI01000117">
    <property type="protein sequence ID" value="TNY18894.1"/>
    <property type="molecule type" value="Genomic_DNA"/>
</dbReference>
<dbReference type="InterPro" id="IPR036390">
    <property type="entry name" value="WH_DNA-bd_sf"/>
</dbReference>
<evidence type="ECO:0000256" key="4">
    <source>
        <dbReference type="ARBA" id="ARBA00022438"/>
    </source>
</evidence>
<dbReference type="SUPFAM" id="SSF46785">
    <property type="entry name" value="Winged helix' DNA-binding domain"/>
    <property type="match status" value="1"/>
</dbReference>
<dbReference type="InterPro" id="IPR036005">
    <property type="entry name" value="Creatinase/aminopeptidase-like"/>
</dbReference>
<evidence type="ECO:0000256" key="6">
    <source>
        <dbReference type="ARBA" id="ARBA00022670"/>
    </source>
</evidence>
<comment type="catalytic activity">
    <reaction evidence="1 9 10">
        <text>Release of N-terminal amino acids, preferentially methionine, from peptides and arylamides.</text>
        <dbReference type="EC" id="3.4.11.18"/>
    </reaction>
</comment>
<comment type="similarity">
    <text evidence="9">Belongs to the peptidase M24A family. Methionine aminopeptidase eukaryotic type 2 subfamily.</text>
</comment>
<dbReference type="GO" id="GO:0004239">
    <property type="term" value="F:initiator methionyl aminopeptidase activity"/>
    <property type="evidence" value="ECO:0007669"/>
    <property type="project" value="UniProtKB-UniRule"/>
</dbReference>
<evidence type="ECO:0000256" key="8">
    <source>
        <dbReference type="ARBA" id="ARBA00022801"/>
    </source>
</evidence>
<sequence>MGNNSWRTTSEEMRHKDRLMLDEPSDSAFNYNAVRRAAEVHRQVRQYARRNIQPGMTMTEIAEMIENGTRALVEENGMQSGIGFPTGLSRNHCAAHYTPNAGDTIVLQKEDVLKVDFGVHVNGRIVDSAFTLNWEPTYDNLLAAVKDATETGVREAGIDVRMGDIGRAIQEVMESYEVEVGGQTKQVKSIRNLTGHSINPYIIHGGKSVPIVAPYDDDPENDQKMEEGEYFAIETFGSTGDGYVRNADNCSHYARTPGVKAPLRFDSAKKLLGVIDRQFGTLPWCKRYLDRIGEKNYAVGLRELVQTGIVQDYPPLVDTAGEGCQTAQFEHTILLRPTCKEVVTRGDDY</sequence>
<feature type="binding site" evidence="9">
    <location>
        <position position="127"/>
    </location>
    <ligand>
        <name>a divalent metal cation</name>
        <dbReference type="ChEBI" id="CHEBI:60240"/>
        <label>1</label>
    </ligand>
</feature>